<proteinExistence type="predicted"/>
<dbReference type="KEGG" id="amog:QRX60_33280"/>
<dbReference type="RefSeq" id="WP_285995391.1">
    <property type="nucleotide sequence ID" value="NZ_CP127295.1"/>
</dbReference>
<dbReference type="AlphaFoldDB" id="A0A9Y2JL80"/>
<evidence type="ECO:0008006" key="3">
    <source>
        <dbReference type="Google" id="ProtNLM"/>
    </source>
</evidence>
<accession>A0A9Y2JL80</accession>
<sequence length="105" mass="11804">MTDEWYAVRCVFRWTGTEERPYEERITLWRAADLGTAVARAEAEAREYAADTGVTYLGLAQGYATGVQDLAPGCEVFSLLRDSSLPPEKYLDRHFDTGGEHRSVL</sequence>
<evidence type="ECO:0000313" key="1">
    <source>
        <dbReference type="EMBL" id="WIX98908.1"/>
    </source>
</evidence>
<evidence type="ECO:0000313" key="2">
    <source>
        <dbReference type="Proteomes" id="UP001239397"/>
    </source>
</evidence>
<name>A0A9Y2JL80_9PSEU</name>
<reference evidence="1 2" key="1">
    <citation type="submission" date="2023-06" db="EMBL/GenBank/DDBJ databases">
        <authorList>
            <person name="Oyuntsetseg B."/>
            <person name="Kim S.B."/>
        </authorList>
    </citation>
    <scope>NUCLEOTIDE SEQUENCE [LARGE SCALE GENOMIC DNA]</scope>
    <source>
        <strain evidence="1 2">4-36</strain>
    </source>
</reference>
<dbReference type="EMBL" id="CP127295">
    <property type="protein sequence ID" value="WIX98908.1"/>
    <property type="molecule type" value="Genomic_DNA"/>
</dbReference>
<keyword evidence="2" id="KW-1185">Reference proteome</keyword>
<dbReference type="Proteomes" id="UP001239397">
    <property type="component" value="Chromosome"/>
</dbReference>
<organism evidence="1 2">
    <name type="scientific">Amycolatopsis mongoliensis</name>
    <dbReference type="NCBI Taxonomy" id="715475"/>
    <lineage>
        <taxon>Bacteria</taxon>
        <taxon>Bacillati</taxon>
        <taxon>Actinomycetota</taxon>
        <taxon>Actinomycetes</taxon>
        <taxon>Pseudonocardiales</taxon>
        <taxon>Pseudonocardiaceae</taxon>
        <taxon>Amycolatopsis</taxon>
    </lineage>
</organism>
<gene>
    <name evidence="1" type="ORF">QRX60_33280</name>
</gene>
<protein>
    <recommendedName>
        <fullName evidence="3">DUF4288 domain-containing protein</fullName>
    </recommendedName>
</protein>